<feature type="coiled-coil region" evidence="1">
    <location>
        <begin position="388"/>
        <end position="415"/>
    </location>
</feature>
<feature type="compositionally biased region" description="Polar residues" evidence="2">
    <location>
        <begin position="950"/>
        <end position="963"/>
    </location>
</feature>
<feature type="compositionally biased region" description="Basic and acidic residues" evidence="2">
    <location>
        <begin position="739"/>
        <end position="748"/>
    </location>
</feature>
<feature type="domain" description="Plasmodium falciparum erythrocyte membrane protein-1 N-terminal segment" evidence="5">
    <location>
        <begin position="19"/>
        <end position="47"/>
    </location>
</feature>
<feature type="compositionally biased region" description="Basic and acidic residues" evidence="2">
    <location>
        <begin position="82"/>
        <end position="109"/>
    </location>
</feature>
<dbReference type="GO" id="GO:0046789">
    <property type="term" value="F:host cell surface receptor binding"/>
    <property type="evidence" value="ECO:0007669"/>
    <property type="project" value="InterPro"/>
</dbReference>
<organism evidence="7 8">
    <name type="scientific">Plasmodium falciparum FCH/4</name>
    <dbReference type="NCBI Taxonomy" id="1036724"/>
    <lineage>
        <taxon>Eukaryota</taxon>
        <taxon>Sar</taxon>
        <taxon>Alveolata</taxon>
        <taxon>Apicomplexa</taxon>
        <taxon>Aconoidasida</taxon>
        <taxon>Haemosporida</taxon>
        <taxon>Plasmodiidae</taxon>
        <taxon>Plasmodium</taxon>
        <taxon>Plasmodium (Laverania)</taxon>
    </lineage>
</organism>
<dbReference type="GO" id="GO:0016020">
    <property type="term" value="C:membrane"/>
    <property type="evidence" value="ECO:0007669"/>
    <property type="project" value="InterPro"/>
</dbReference>
<evidence type="ECO:0000313" key="7">
    <source>
        <dbReference type="EMBL" id="ETW31239.1"/>
    </source>
</evidence>
<evidence type="ECO:0000256" key="1">
    <source>
        <dbReference type="SAM" id="Coils"/>
    </source>
</evidence>
<dbReference type="Proteomes" id="UP000030656">
    <property type="component" value="Unassembled WGS sequence"/>
</dbReference>
<feature type="domain" description="Duffy-binding-like" evidence="6">
    <location>
        <begin position="322"/>
        <end position="488"/>
    </location>
</feature>
<sequence>MAPQSRGAGGVEDAEKYDDAKELLDKIGQQVHDQVKKDAKTYEGDLKAYVSFASILGEESKYTTEPCQLIKDKGVELLRDRGHPCGTGKEDDSKRFSKESGGECDEKKISGSTSTSGACAPYRRLSLCNKNFQKINNYSSKAKHNLLLDVCLAAKYEGESLEKYREQYEAKYHDFGSTICTILARSFADIGDIIRGKDLYLGDKGEKKKRKQLEDNLQKIFENIYNDVTNGGKNVALQTRYGQDGQNFYQLREDWWTANRATVWKAITCDEENKISDAQYFRGTCGGVKTATLARKKCRCDNVNIVPTYFDYVPQYLRWFEEWAEDFCRKRKYKLQNAIEQCRGQYKDGKERYCDLNGFDCTKTARGRNKFAPDSNCNKCSVACKPFVEWLGNQKEEFEKQKKKYADEIKKADGKNGTSITTGNGKTINNWYVKEFYERLKTHYGSVNQFLQKLNDEAICKKKPHVGSETANSVNFSEHDHHDIFSSTKYCRACPLCGVEGEKGKWKDIEDKECIVEKKKNYDSNNTTNIDILTADNKKFGIYQKYKSFCDSVNGKNGVTSGATGGGQIKKWQCHYEGVNNNNCILGDWKTFTGEQDVKSYDVFFYSSIIDMLIDSIEWKKNLKTCINNKSQTCKELCHDKCKCYKNWITQKKTEWTQIKDHFRKQKDMLKNESYKADPDVTCKYILNVTFLEDIKEAYPYEQQVEKIRKLLGDKIGEKFDRSRMKTAIDEFLEEEENDTKTCLDTHTSDTCPPQQPPPTAGPGGVGRSETLTPEVPPPHTEEEEVESDSEEEEEEEEGEEGEEDTEEKKEEGGEGDVDKNVEPEAEEKDGHDDSHKEEVKEKTEGAVDTTEETVAKVTEVKKDNAEKPCDIVAELFKKPKDFKVEACTQKYSEPNRYWGWKCISDKTATRGGVTAIGGGADPAKASGTNQGSICVPPRRRRLYVTPLTTWANSDKTKASQPQAGGEAPQGDTTSQSDKLRTAFIESAAVETFFLWHKYKAENTRDNKSPLGGAAVPPQSPGSESDDNNPQNTLLRGKIPPDFLRLMFYTLGDYRDILFS</sequence>
<dbReference type="InterPro" id="IPR008602">
    <property type="entry name" value="Duffy-antigen-binding"/>
</dbReference>
<dbReference type="FunFam" id="1.20.58.830:FF:000005">
    <property type="entry name" value="Erythrocyte membrane protein 1, PfEMP1"/>
    <property type="match status" value="1"/>
</dbReference>
<feature type="non-terminal residue" evidence="7">
    <location>
        <position position="1060"/>
    </location>
</feature>
<dbReference type="Pfam" id="PF22672">
    <property type="entry name" value="DBL_C"/>
    <property type="match status" value="1"/>
</dbReference>
<dbReference type="AlphaFoldDB" id="A0A024VR54"/>
<dbReference type="Pfam" id="PF05424">
    <property type="entry name" value="Duffy_binding"/>
    <property type="match status" value="2"/>
</dbReference>
<feature type="compositionally biased region" description="Basic and acidic residues" evidence="2">
    <location>
        <begin position="807"/>
        <end position="846"/>
    </location>
</feature>
<keyword evidence="1" id="KW-0175">Coiled coil</keyword>
<protein>
    <recommendedName>
        <fullName evidence="9">Duffy-binding-like domain-containing protein</fullName>
    </recommendedName>
</protein>
<feature type="region of interest" description="Disordered" evidence="2">
    <location>
        <begin position="1006"/>
        <end position="1036"/>
    </location>
</feature>
<feature type="region of interest" description="Disordered" evidence="2">
    <location>
        <begin position="732"/>
        <end position="855"/>
    </location>
</feature>
<dbReference type="Gene3D" id="1.20.58.830">
    <property type="match status" value="2"/>
</dbReference>
<gene>
    <name evidence="7" type="ORF">PFFCH_01329</name>
</gene>
<dbReference type="SUPFAM" id="SSF140924">
    <property type="entry name" value="Duffy binding domain-like"/>
    <property type="match status" value="3"/>
</dbReference>
<evidence type="ECO:0000313" key="8">
    <source>
        <dbReference type="Proteomes" id="UP000030656"/>
    </source>
</evidence>
<evidence type="ECO:0008006" key="9">
    <source>
        <dbReference type="Google" id="ProtNLM"/>
    </source>
</evidence>
<feature type="region of interest" description="Disordered" evidence="2">
    <location>
        <begin position="82"/>
        <end position="116"/>
    </location>
</feature>
<feature type="domain" description="Duffy-binding-like" evidence="3">
    <location>
        <begin position="604"/>
        <end position="750"/>
    </location>
</feature>
<evidence type="ECO:0000259" key="6">
    <source>
        <dbReference type="Pfam" id="PF22672"/>
    </source>
</evidence>
<reference evidence="7 8" key="2">
    <citation type="submission" date="2013-02" db="EMBL/GenBank/DDBJ databases">
        <title>The Genome Sequence of Plasmodium falciparum FCH/4.</title>
        <authorList>
            <consortium name="The Broad Institute Genome Sequencing Platform"/>
            <consortium name="The Broad Institute Genome Sequencing Center for Infectious Disease"/>
            <person name="Neafsey D."/>
            <person name="Cheeseman I."/>
            <person name="Volkman S."/>
            <person name="Adams J."/>
            <person name="Walker B."/>
            <person name="Young S.K."/>
            <person name="Zeng Q."/>
            <person name="Gargeya S."/>
            <person name="Fitzgerald M."/>
            <person name="Haas B."/>
            <person name="Abouelleil A."/>
            <person name="Alvarado L."/>
            <person name="Arachchi H.M."/>
            <person name="Berlin A.M."/>
            <person name="Chapman S.B."/>
            <person name="Dewar J."/>
            <person name="Goldberg J."/>
            <person name="Griggs A."/>
            <person name="Gujja S."/>
            <person name="Hansen M."/>
            <person name="Howarth C."/>
            <person name="Imamovic A."/>
            <person name="Larimer J."/>
            <person name="McCowan C."/>
            <person name="Murphy C."/>
            <person name="Neiman D."/>
            <person name="Pearson M."/>
            <person name="Priest M."/>
            <person name="Roberts A."/>
            <person name="Saif S."/>
            <person name="Shea T."/>
            <person name="Sisk P."/>
            <person name="Sykes S."/>
            <person name="Wortman J."/>
            <person name="Nusbaum C."/>
            <person name="Birren B."/>
        </authorList>
    </citation>
    <scope>NUCLEOTIDE SEQUENCE [LARGE SCALE GENOMIC DNA]</scope>
    <source>
        <strain evidence="7 8">FCH/4</strain>
    </source>
</reference>
<dbReference type="InterPro" id="IPR029210">
    <property type="entry name" value="PfEMP1_NTS"/>
</dbReference>
<evidence type="ECO:0000259" key="4">
    <source>
        <dbReference type="Pfam" id="PF05424"/>
    </source>
</evidence>
<feature type="domain" description="Duffy-antigen binding" evidence="4">
    <location>
        <begin position="117"/>
        <end position="318"/>
    </location>
</feature>
<dbReference type="Pfam" id="PF03011">
    <property type="entry name" value="PFEMP"/>
    <property type="match status" value="1"/>
</dbReference>
<name>A0A024VR54_PLAFA</name>
<dbReference type="InterPro" id="IPR004258">
    <property type="entry name" value="DBL"/>
</dbReference>
<evidence type="ECO:0000256" key="2">
    <source>
        <dbReference type="SAM" id="MobiDB-lite"/>
    </source>
</evidence>
<dbReference type="EMBL" id="KI927860">
    <property type="protein sequence ID" value="ETW31239.1"/>
    <property type="molecule type" value="Genomic_DNA"/>
</dbReference>
<dbReference type="Gene3D" id="1.20.1310.20">
    <property type="entry name" value="Duffy-antigen binding domain"/>
    <property type="match status" value="2"/>
</dbReference>
<dbReference type="Pfam" id="PF15447">
    <property type="entry name" value="NTS"/>
    <property type="match status" value="1"/>
</dbReference>
<feature type="domain" description="Duffy-antigen binding" evidence="4">
    <location>
        <begin position="934"/>
        <end position="1059"/>
    </location>
</feature>
<accession>A0A024VR54</accession>
<dbReference type="InterPro" id="IPR042202">
    <property type="entry name" value="Duffy-ag-bd_sf"/>
</dbReference>
<evidence type="ECO:0000259" key="3">
    <source>
        <dbReference type="Pfam" id="PF03011"/>
    </source>
</evidence>
<feature type="region of interest" description="Disordered" evidence="2">
    <location>
        <begin position="950"/>
        <end position="977"/>
    </location>
</feature>
<evidence type="ECO:0000259" key="5">
    <source>
        <dbReference type="Pfam" id="PF15447"/>
    </source>
</evidence>
<dbReference type="InterPro" id="IPR054595">
    <property type="entry name" value="DBL_C"/>
</dbReference>
<proteinExistence type="predicted"/>
<reference evidence="7 8" key="1">
    <citation type="submission" date="2013-02" db="EMBL/GenBank/DDBJ databases">
        <title>The Genome Annotation of Plasmodium falciparum FCH/4.</title>
        <authorList>
            <consortium name="The Broad Institute Genome Sequencing Platform"/>
            <consortium name="The Broad Institute Genome Sequencing Center for Infectious Disease"/>
            <person name="Neafsey D."/>
            <person name="Hoffman S."/>
            <person name="Volkman S."/>
            <person name="Rosenthal P."/>
            <person name="Walker B."/>
            <person name="Young S.K."/>
            <person name="Zeng Q."/>
            <person name="Gargeya S."/>
            <person name="Fitzgerald M."/>
            <person name="Haas B."/>
            <person name="Abouelleil A."/>
            <person name="Allen A.W."/>
            <person name="Alvarado L."/>
            <person name="Arachchi H.M."/>
            <person name="Berlin A.M."/>
            <person name="Chapman S.B."/>
            <person name="Gainer-Dewar J."/>
            <person name="Goldberg J."/>
            <person name="Griggs A."/>
            <person name="Gujja S."/>
            <person name="Hansen M."/>
            <person name="Howarth C."/>
            <person name="Imamovic A."/>
            <person name="Ireland A."/>
            <person name="Larimer J."/>
            <person name="McCowan C."/>
            <person name="Murphy C."/>
            <person name="Pearson M."/>
            <person name="Poon T.W."/>
            <person name="Priest M."/>
            <person name="Roberts A."/>
            <person name="Saif S."/>
            <person name="Shea T."/>
            <person name="Sisk P."/>
            <person name="Sykes S."/>
            <person name="Wortman J."/>
            <person name="Nusbaum C."/>
            <person name="Birren B."/>
        </authorList>
    </citation>
    <scope>NUCLEOTIDE SEQUENCE [LARGE SCALE GENOMIC DNA]</scope>
    <source>
        <strain evidence="7 8">FCH/4</strain>
    </source>
</reference>
<dbReference type="FunFam" id="1.20.1310.20:FF:000001">
    <property type="entry name" value="Erythrocyte membrane protein 1, PfEMP1"/>
    <property type="match status" value="1"/>
</dbReference>
<feature type="compositionally biased region" description="Acidic residues" evidence="2">
    <location>
        <begin position="782"/>
        <end position="806"/>
    </location>
</feature>